<dbReference type="SMART" id="SM00387">
    <property type="entry name" value="HATPase_c"/>
    <property type="match status" value="1"/>
</dbReference>
<proteinExistence type="predicted"/>
<dbReference type="CDD" id="cd00075">
    <property type="entry name" value="HATPase"/>
    <property type="match status" value="1"/>
</dbReference>
<comment type="catalytic activity">
    <reaction evidence="1">
        <text>ATP + protein L-histidine = ADP + protein N-phospho-L-histidine.</text>
        <dbReference type="EC" id="2.7.13.3"/>
    </reaction>
</comment>
<dbReference type="Gene3D" id="1.10.287.130">
    <property type="match status" value="1"/>
</dbReference>
<feature type="transmembrane region" description="Helical" evidence="14">
    <location>
        <begin position="134"/>
        <end position="152"/>
    </location>
</feature>
<dbReference type="Gene3D" id="3.30.565.10">
    <property type="entry name" value="Histidine kinase-like ATPase, C-terminal domain"/>
    <property type="match status" value="1"/>
</dbReference>
<evidence type="ECO:0000256" key="10">
    <source>
        <dbReference type="ARBA" id="ARBA00022840"/>
    </source>
</evidence>
<evidence type="ECO:0000256" key="12">
    <source>
        <dbReference type="ARBA" id="ARBA00023012"/>
    </source>
</evidence>
<feature type="transmembrane region" description="Helical" evidence="14">
    <location>
        <begin position="34"/>
        <end position="52"/>
    </location>
</feature>
<evidence type="ECO:0000313" key="17">
    <source>
        <dbReference type="Proteomes" id="UP001139150"/>
    </source>
</evidence>
<keyword evidence="17" id="KW-1185">Reference proteome</keyword>
<dbReference type="Pfam" id="PF00512">
    <property type="entry name" value="HisKA"/>
    <property type="match status" value="1"/>
</dbReference>
<dbReference type="EC" id="2.7.13.3" evidence="3"/>
<dbReference type="InterPro" id="IPR003594">
    <property type="entry name" value="HATPase_dom"/>
</dbReference>
<dbReference type="Proteomes" id="UP001139150">
    <property type="component" value="Unassembled WGS sequence"/>
</dbReference>
<evidence type="ECO:0000256" key="6">
    <source>
        <dbReference type="ARBA" id="ARBA00022679"/>
    </source>
</evidence>
<accession>A0A9X2CSY5</accession>
<dbReference type="GO" id="GO:0000155">
    <property type="term" value="F:phosphorelay sensor kinase activity"/>
    <property type="evidence" value="ECO:0007669"/>
    <property type="project" value="InterPro"/>
</dbReference>
<dbReference type="InterPro" id="IPR036097">
    <property type="entry name" value="HisK_dim/P_sf"/>
</dbReference>
<keyword evidence="9" id="KW-0418">Kinase</keyword>
<dbReference type="PROSITE" id="PS50109">
    <property type="entry name" value="HIS_KIN"/>
    <property type="match status" value="1"/>
</dbReference>
<dbReference type="PRINTS" id="PR00344">
    <property type="entry name" value="BCTRLSENSOR"/>
</dbReference>
<protein>
    <recommendedName>
        <fullName evidence="3">histidine kinase</fullName>
        <ecNumber evidence="3">2.7.13.3</ecNumber>
    </recommendedName>
</protein>
<keyword evidence="4" id="KW-1003">Cell membrane</keyword>
<evidence type="ECO:0000256" key="3">
    <source>
        <dbReference type="ARBA" id="ARBA00012438"/>
    </source>
</evidence>
<keyword evidence="10 16" id="KW-0067">ATP-binding</keyword>
<feature type="transmembrane region" description="Helical" evidence="14">
    <location>
        <begin position="6"/>
        <end position="25"/>
    </location>
</feature>
<dbReference type="SUPFAM" id="SSF47384">
    <property type="entry name" value="Homodimeric domain of signal transducing histidine kinase"/>
    <property type="match status" value="1"/>
</dbReference>
<reference evidence="16" key="1">
    <citation type="submission" date="2022-02" db="EMBL/GenBank/DDBJ databases">
        <title>Halalkalibacter sp. nov. isolated from Lonar Lake, India.</title>
        <authorList>
            <person name="Joshi A."/>
            <person name="Thite S."/>
            <person name="Lodha T."/>
        </authorList>
    </citation>
    <scope>NUCLEOTIDE SEQUENCE</scope>
    <source>
        <strain evidence="16">MEB205</strain>
    </source>
</reference>
<dbReference type="SUPFAM" id="SSF55874">
    <property type="entry name" value="ATPase domain of HSP90 chaperone/DNA topoisomerase II/histidine kinase"/>
    <property type="match status" value="1"/>
</dbReference>
<evidence type="ECO:0000256" key="8">
    <source>
        <dbReference type="ARBA" id="ARBA00022741"/>
    </source>
</evidence>
<dbReference type="InterPro" id="IPR003661">
    <property type="entry name" value="HisK_dim/P_dom"/>
</dbReference>
<dbReference type="AlphaFoldDB" id="A0A9X2CSY5"/>
<evidence type="ECO:0000256" key="14">
    <source>
        <dbReference type="SAM" id="Phobius"/>
    </source>
</evidence>
<evidence type="ECO:0000256" key="4">
    <source>
        <dbReference type="ARBA" id="ARBA00022475"/>
    </source>
</evidence>
<comment type="caution">
    <text evidence="16">The sequence shown here is derived from an EMBL/GenBank/DDBJ whole genome shotgun (WGS) entry which is preliminary data.</text>
</comment>
<organism evidence="16 17">
    <name type="scientific">Halalkalibacter alkaliphilus</name>
    <dbReference type="NCBI Taxonomy" id="2917993"/>
    <lineage>
        <taxon>Bacteria</taxon>
        <taxon>Bacillati</taxon>
        <taxon>Bacillota</taxon>
        <taxon>Bacilli</taxon>
        <taxon>Bacillales</taxon>
        <taxon>Bacillaceae</taxon>
        <taxon>Halalkalibacter</taxon>
    </lineage>
</organism>
<dbReference type="GO" id="GO:0005886">
    <property type="term" value="C:plasma membrane"/>
    <property type="evidence" value="ECO:0007669"/>
    <property type="project" value="UniProtKB-SubCell"/>
</dbReference>
<feature type="transmembrane region" description="Helical" evidence="14">
    <location>
        <begin position="164"/>
        <end position="185"/>
    </location>
</feature>
<dbReference type="GO" id="GO:0005524">
    <property type="term" value="F:ATP binding"/>
    <property type="evidence" value="ECO:0007669"/>
    <property type="project" value="UniProtKB-KW"/>
</dbReference>
<dbReference type="EMBL" id="JAKRYL010000010">
    <property type="protein sequence ID" value="MCL7747731.1"/>
    <property type="molecule type" value="Genomic_DNA"/>
</dbReference>
<dbReference type="SMART" id="SM00388">
    <property type="entry name" value="HisKA"/>
    <property type="match status" value="1"/>
</dbReference>
<keyword evidence="7 14" id="KW-0812">Transmembrane</keyword>
<name>A0A9X2CSY5_9BACI</name>
<evidence type="ECO:0000256" key="2">
    <source>
        <dbReference type="ARBA" id="ARBA00004651"/>
    </source>
</evidence>
<keyword evidence="6" id="KW-0808">Transferase</keyword>
<dbReference type="Pfam" id="PF07694">
    <property type="entry name" value="5TM-5TMR_LYT"/>
    <property type="match status" value="1"/>
</dbReference>
<evidence type="ECO:0000256" key="1">
    <source>
        <dbReference type="ARBA" id="ARBA00000085"/>
    </source>
</evidence>
<keyword evidence="13 14" id="KW-0472">Membrane</keyword>
<dbReference type="GO" id="GO:0071555">
    <property type="term" value="P:cell wall organization"/>
    <property type="evidence" value="ECO:0007669"/>
    <property type="project" value="InterPro"/>
</dbReference>
<evidence type="ECO:0000256" key="7">
    <source>
        <dbReference type="ARBA" id="ARBA00022692"/>
    </source>
</evidence>
<dbReference type="InterPro" id="IPR005467">
    <property type="entry name" value="His_kinase_dom"/>
</dbReference>
<evidence type="ECO:0000313" key="16">
    <source>
        <dbReference type="EMBL" id="MCL7747731.1"/>
    </source>
</evidence>
<feature type="transmembrane region" description="Helical" evidence="14">
    <location>
        <begin position="64"/>
        <end position="87"/>
    </location>
</feature>
<keyword evidence="12" id="KW-0902">Two-component regulatory system</keyword>
<gene>
    <name evidence="16" type="ORF">MF646_11435</name>
</gene>
<feature type="domain" description="Histidine kinase" evidence="15">
    <location>
        <begin position="213"/>
        <end position="417"/>
    </location>
</feature>
<evidence type="ECO:0000256" key="13">
    <source>
        <dbReference type="ARBA" id="ARBA00023136"/>
    </source>
</evidence>
<dbReference type="CDD" id="cd00082">
    <property type="entry name" value="HisKA"/>
    <property type="match status" value="1"/>
</dbReference>
<sequence>MIAEKLLLHLLIVLMPILVVTLFLNNRKDKQSKFVLVVLLGVAAILCIVFSFKEQGLHWDLRYVLLMLAFLYGGHKAGWAICGVTLLTRTIIGGEHLFIGLGVIIVSSLMFHLFTNRYQQIVHKWERVRFSIMLVFWPALTQLTLLAIYLNLSGDLNRQLGHFIYYILVFIGALVISVGFATLLLEQLTERKRIQEEMQRAVKLNAISELAASIAHEVRNPLTVVKGFLQLMQKEEQGQKKEYFNIALHEMNRAEQIISDYLNFAKPQFKNIQVIEVNQILHEIISFLTPYSLKENVELNIEGTMNTLISSDKNQFKQVLINLIKNAIEATPEKGQVTVKVEEDQTVVRITIEDNGKGMSQEQLANIGTLFYSTKEKGTGLGTMVSFRIIEEMGGTLRYESRVNVGTKVTIVMPMNQSTKSSLEVAALSIKND</sequence>
<evidence type="ECO:0000256" key="9">
    <source>
        <dbReference type="ARBA" id="ARBA00022777"/>
    </source>
</evidence>
<keyword evidence="8" id="KW-0547">Nucleotide-binding</keyword>
<keyword evidence="5" id="KW-0597">Phosphoprotein</keyword>
<evidence type="ECO:0000259" key="15">
    <source>
        <dbReference type="PROSITE" id="PS50109"/>
    </source>
</evidence>
<evidence type="ECO:0000256" key="11">
    <source>
        <dbReference type="ARBA" id="ARBA00022989"/>
    </source>
</evidence>
<evidence type="ECO:0000256" key="5">
    <source>
        <dbReference type="ARBA" id="ARBA00022553"/>
    </source>
</evidence>
<comment type="subcellular location">
    <subcellularLocation>
        <location evidence="2">Cell membrane</location>
        <topology evidence="2">Multi-pass membrane protein</topology>
    </subcellularLocation>
</comment>
<dbReference type="PANTHER" id="PTHR43065">
    <property type="entry name" value="SENSOR HISTIDINE KINASE"/>
    <property type="match status" value="1"/>
</dbReference>
<dbReference type="InterPro" id="IPR036890">
    <property type="entry name" value="HATPase_C_sf"/>
</dbReference>
<keyword evidence="11 14" id="KW-1133">Transmembrane helix</keyword>
<feature type="transmembrane region" description="Helical" evidence="14">
    <location>
        <begin position="96"/>
        <end position="114"/>
    </location>
</feature>
<dbReference type="RefSeq" id="WP_250096626.1">
    <property type="nucleotide sequence ID" value="NZ_JAKRYL010000010.1"/>
</dbReference>
<dbReference type="InterPro" id="IPR011620">
    <property type="entry name" value="Sig_transdc_His_kinase_LytS_TM"/>
</dbReference>
<dbReference type="PANTHER" id="PTHR43065:SF46">
    <property type="entry name" value="C4-DICARBOXYLATE TRANSPORT SENSOR PROTEIN DCTB"/>
    <property type="match status" value="1"/>
</dbReference>
<dbReference type="Pfam" id="PF02518">
    <property type="entry name" value="HATPase_c"/>
    <property type="match status" value="1"/>
</dbReference>
<dbReference type="InterPro" id="IPR004358">
    <property type="entry name" value="Sig_transdc_His_kin-like_C"/>
</dbReference>